<keyword evidence="5" id="KW-1185">Reference proteome</keyword>
<comment type="caution">
    <text evidence="4">The sequence shown here is derived from an EMBL/GenBank/DDBJ whole genome shotgun (WGS) entry which is preliminary data.</text>
</comment>
<keyword evidence="3" id="KW-0732">Signal</keyword>
<dbReference type="Proteomes" id="UP000677913">
    <property type="component" value="Unassembled WGS sequence"/>
</dbReference>
<name>A0A8J8BF22_9ACTN</name>
<dbReference type="GO" id="GO:0016788">
    <property type="term" value="F:hydrolase activity, acting on ester bonds"/>
    <property type="evidence" value="ECO:0007669"/>
    <property type="project" value="InterPro"/>
</dbReference>
<keyword evidence="2" id="KW-0843">Virulence</keyword>
<dbReference type="Pfam" id="PF04185">
    <property type="entry name" value="Phosphoesterase"/>
    <property type="match status" value="1"/>
</dbReference>
<reference evidence="4" key="1">
    <citation type="submission" date="2021-04" db="EMBL/GenBank/DDBJ databases">
        <title>Genome based classification of Actinospica acidithermotolerans sp. nov., an actinobacterium isolated from an Indonesian hot spring.</title>
        <authorList>
            <person name="Kusuma A.B."/>
            <person name="Putra K.E."/>
            <person name="Nafisah S."/>
            <person name="Loh J."/>
            <person name="Nouioui I."/>
            <person name="Goodfellow M."/>
        </authorList>
    </citation>
    <scope>NUCLEOTIDE SEQUENCE</scope>
    <source>
        <strain evidence="4">DSM 45618</strain>
    </source>
</reference>
<feature type="chain" id="PRO_5035235753" description="Acid phosphatase" evidence="3">
    <location>
        <begin position="22"/>
        <end position="312"/>
    </location>
</feature>
<evidence type="ECO:0008006" key="6">
    <source>
        <dbReference type="Google" id="ProtNLM"/>
    </source>
</evidence>
<dbReference type="EMBL" id="JAGSXH010000127">
    <property type="protein sequence ID" value="MBS2966190.1"/>
    <property type="molecule type" value="Genomic_DNA"/>
</dbReference>
<evidence type="ECO:0000256" key="2">
    <source>
        <dbReference type="ARBA" id="ARBA00023026"/>
    </source>
</evidence>
<evidence type="ECO:0000256" key="3">
    <source>
        <dbReference type="SAM" id="SignalP"/>
    </source>
</evidence>
<dbReference type="InterPro" id="IPR017850">
    <property type="entry name" value="Alkaline_phosphatase_core_sf"/>
</dbReference>
<dbReference type="PANTHER" id="PTHR31956:SF8">
    <property type="entry name" value="ACID PHOSPHATASE PHOA (AFU_ORTHOLOGUE AFUA_1G03570)"/>
    <property type="match status" value="1"/>
</dbReference>
<accession>A0A8J8BF22</accession>
<dbReference type="InterPro" id="IPR007312">
    <property type="entry name" value="Phosphoesterase"/>
</dbReference>
<evidence type="ECO:0000256" key="1">
    <source>
        <dbReference type="ARBA" id="ARBA00022801"/>
    </source>
</evidence>
<sequence>MRSRFLALAVAALMSIGGVVAAGGSRQSAAAATGPCGTLTTAPTYTHVIWVWMENHSYSDIIGNSQAPYINSLASECGLATNYHNVSHPSLPNYVGAVSGLAVSSLSQFDTDCGPSKRCSTSAASIFGQGESWKAYEESMPSNCDKSNSGNYAVRHNPPPYFTSLSGCSTFDVPYTQLATDLSAGTLPAFSFVTPNVIDDMHNGTIADGDTWLAHDLPTILNSAEYQSGTTAVFLTWDEGSSGSSGESCAANTGDQSCHVATIVISPSTAAGSTSATLFNHYSLLGTAEQLLGLPALGQASSYPTLTSAFNL</sequence>
<evidence type="ECO:0000313" key="5">
    <source>
        <dbReference type="Proteomes" id="UP000677913"/>
    </source>
</evidence>
<proteinExistence type="predicted"/>
<dbReference type="RefSeq" id="WP_211471017.1">
    <property type="nucleotide sequence ID" value="NZ_JAGSXH010000127.1"/>
</dbReference>
<dbReference type="AlphaFoldDB" id="A0A8J8BF22"/>
<dbReference type="Gene3D" id="3.40.720.10">
    <property type="entry name" value="Alkaline Phosphatase, subunit A"/>
    <property type="match status" value="1"/>
</dbReference>
<dbReference type="GO" id="GO:0009395">
    <property type="term" value="P:phospholipid catabolic process"/>
    <property type="evidence" value="ECO:0007669"/>
    <property type="project" value="TreeGrafter"/>
</dbReference>
<gene>
    <name evidence="4" type="ORF">KGA66_24300</name>
</gene>
<dbReference type="SUPFAM" id="SSF53649">
    <property type="entry name" value="Alkaline phosphatase-like"/>
    <property type="match status" value="1"/>
</dbReference>
<feature type="signal peptide" evidence="3">
    <location>
        <begin position="1"/>
        <end position="21"/>
    </location>
</feature>
<keyword evidence="1" id="KW-0378">Hydrolase</keyword>
<dbReference type="PANTHER" id="PTHR31956">
    <property type="entry name" value="NON-SPECIFIC PHOSPHOLIPASE C4-RELATED"/>
    <property type="match status" value="1"/>
</dbReference>
<protein>
    <recommendedName>
        <fullName evidence="6">Acid phosphatase</fullName>
    </recommendedName>
</protein>
<evidence type="ECO:0000313" key="4">
    <source>
        <dbReference type="EMBL" id="MBS2966190.1"/>
    </source>
</evidence>
<organism evidence="4 5">
    <name type="scientific">Actinocrinis puniceicyclus</name>
    <dbReference type="NCBI Taxonomy" id="977794"/>
    <lineage>
        <taxon>Bacteria</taxon>
        <taxon>Bacillati</taxon>
        <taxon>Actinomycetota</taxon>
        <taxon>Actinomycetes</taxon>
        <taxon>Catenulisporales</taxon>
        <taxon>Actinospicaceae</taxon>
        <taxon>Actinocrinis</taxon>
    </lineage>
</organism>